<dbReference type="InterPro" id="IPR058626">
    <property type="entry name" value="MdtA-like_b-barrel"/>
</dbReference>
<dbReference type="GO" id="GO:0022857">
    <property type="term" value="F:transmembrane transporter activity"/>
    <property type="evidence" value="ECO:0007669"/>
    <property type="project" value="InterPro"/>
</dbReference>
<comment type="similarity">
    <text evidence="2">Belongs to the membrane fusion protein (MFP) (TC 8.A.1) family.</text>
</comment>
<dbReference type="InterPro" id="IPR058624">
    <property type="entry name" value="MdtA-like_HH"/>
</dbReference>
<comment type="subcellular location">
    <subcellularLocation>
        <location evidence="1">Cell inner membrane</location>
        <topology evidence="1">Lipid-anchor</topology>
    </subcellularLocation>
</comment>
<proteinExistence type="inferred from homology"/>
<evidence type="ECO:0000259" key="6">
    <source>
        <dbReference type="Pfam" id="PF25944"/>
    </source>
</evidence>
<dbReference type="Pfam" id="PF25944">
    <property type="entry name" value="Beta-barrel_RND"/>
    <property type="match status" value="1"/>
</dbReference>
<evidence type="ECO:0000256" key="3">
    <source>
        <dbReference type="SAM" id="SignalP"/>
    </source>
</evidence>
<feature type="domain" description="Multidrug resistance protein MdtA-like barrel-sandwich hybrid" evidence="5">
    <location>
        <begin position="69"/>
        <end position="204"/>
    </location>
</feature>
<dbReference type="Pfam" id="PF25967">
    <property type="entry name" value="RND-MFP_C"/>
    <property type="match status" value="1"/>
</dbReference>
<evidence type="ECO:0000259" key="4">
    <source>
        <dbReference type="Pfam" id="PF25876"/>
    </source>
</evidence>
<comment type="caution">
    <text evidence="8">The sequence shown here is derived from an EMBL/GenBank/DDBJ whole genome shotgun (WGS) entry which is preliminary data.</text>
</comment>
<evidence type="ECO:0000256" key="1">
    <source>
        <dbReference type="ARBA" id="ARBA00004519"/>
    </source>
</evidence>
<dbReference type="GO" id="GO:0005886">
    <property type="term" value="C:plasma membrane"/>
    <property type="evidence" value="ECO:0007669"/>
    <property type="project" value="UniProtKB-SubCell"/>
</dbReference>
<dbReference type="InterPro" id="IPR006143">
    <property type="entry name" value="RND_pump_MFP"/>
</dbReference>
<dbReference type="EMBL" id="QAON01000012">
    <property type="protein sequence ID" value="PTQ88402.1"/>
    <property type="molecule type" value="Genomic_DNA"/>
</dbReference>
<dbReference type="PANTHER" id="PTHR30158">
    <property type="entry name" value="ACRA/E-RELATED COMPONENT OF DRUG EFFLUX TRANSPORTER"/>
    <property type="match status" value="1"/>
</dbReference>
<dbReference type="InterPro" id="IPR058625">
    <property type="entry name" value="MdtA-like_BSH"/>
</dbReference>
<dbReference type="OrthoDB" id="2541666at2"/>
<evidence type="ECO:0000259" key="7">
    <source>
        <dbReference type="Pfam" id="PF25967"/>
    </source>
</evidence>
<evidence type="ECO:0000313" key="8">
    <source>
        <dbReference type="EMBL" id="PTQ88402.1"/>
    </source>
</evidence>
<protein>
    <submittedName>
        <fullName evidence="8">Membrane fusion protein (Multidrug efflux system)</fullName>
    </submittedName>
</protein>
<feature type="domain" description="Multidrug resistance protein MdtA-like beta-barrel" evidence="6">
    <location>
        <begin position="247"/>
        <end position="303"/>
    </location>
</feature>
<dbReference type="SUPFAM" id="SSF111369">
    <property type="entry name" value="HlyD-like secretion proteins"/>
    <property type="match status" value="1"/>
</dbReference>
<feature type="domain" description="Multidrug resistance protein MdtA-like C-terminal permuted SH3" evidence="7">
    <location>
        <begin position="309"/>
        <end position="372"/>
    </location>
</feature>
<reference evidence="8 9" key="1">
    <citation type="submission" date="2018-04" db="EMBL/GenBank/DDBJ databases">
        <title>Genomic Encyclopedia of Archaeal and Bacterial Type Strains, Phase II (KMG-II): from individual species to whole genera.</title>
        <authorList>
            <person name="Goeker M."/>
        </authorList>
    </citation>
    <scope>NUCLEOTIDE SEQUENCE [LARGE SCALE GENOMIC DNA]</scope>
    <source>
        <strain evidence="8 9">DSM 5822</strain>
    </source>
</reference>
<dbReference type="AlphaFoldDB" id="A0A2T5IWU2"/>
<dbReference type="Gene3D" id="2.40.50.100">
    <property type="match status" value="1"/>
</dbReference>
<sequence>MNLPRLTYPLYLLALSSIILTACNQPPAGGAANAGGMPAMPPPEVAVVTVQAQTVPVRFEYAAQVAGSREAEIRARVTGILLKRHYNDGQTVQAGQTLFSLDNAPYEVALAAAEAQLANAQARLSQAERNLARIKPLWEQKVVAQREYDDAVSAQQIAQADIKTAQAQIKQAKLNLSYTRVDAPISGIVGRAQKTEGTLVSGTDILLATITQINPAHVYFGLPDAEQQKNRHLAATGRFKLPPQGQYVANIKLSDGSLYPHAGRLDFTDMAVNPNTGTIEARAALPNPESQLKPGQFVRVVLNGAQRVDALVVPQRAVIEGPAGKMVMLVTKDNKIEPRPVKVGEWATINGTEAWVIDSGLQAGERVLVDGLFKAMPGTVVKPVDAASVAKATTPPNAAAPSTH</sequence>
<dbReference type="GO" id="GO:0046677">
    <property type="term" value="P:response to antibiotic"/>
    <property type="evidence" value="ECO:0007669"/>
    <property type="project" value="TreeGrafter"/>
</dbReference>
<organism evidence="8 9">
    <name type="scientific">Agitococcus lubricus</name>
    <dbReference type="NCBI Taxonomy" id="1077255"/>
    <lineage>
        <taxon>Bacteria</taxon>
        <taxon>Pseudomonadati</taxon>
        <taxon>Pseudomonadota</taxon>
        <taxon>Gammaproteobacteria</taxon>
        <taxon>Moraxellales</taxon>
        <taxon>Moraxellaceae</taxon>
        <taxon>Agitococcus</taxon>
    </lineage>
</organism>
<name>A0A2T5IWU2_9GAMM</name>
<dbReference type="Gene3D" id="1.10.287.470">
    <property type="entry name" value="Helix hairpin bin"/>
    <property type="match status" value="1"/>
</dbReference>
<evidence type="ECO:0000256" key="2">
    <source>
        <dbReference type="ARBA" id="ARBA00009477"/>
    </source>
</evidence>
<feature type="domain" description="Multidrug resistance protein MdtA-like alpha-helical hairpin" evidence="4">
    <location>
        <begin position="110"/>
        <end position="179"/>
    </location>
</feature>
<dbReference type="NCBIfam" id="TIGR01730">
    <property type="entry name" value="RND_mfp"/>
    <property type="match status" value="1"/>
</dbReference>
<dbReference type="Pfam" id="PF25917">
    <property type="entry name" value="BSH_RND"/>
    <property type="match status" value="1"/>
</dbReference>
<evidence type="ECO:0000259" key="5">
    <source>
        <dbReference type="Pfam" id="PF25917"/>
    </source>
</evidence>
<dbReference type="Proteomes" id="UP000244223">
    <property type="component" value="Unassembled WGS sequence"/>
</dbReference>
<dbReference type="Gene3D" id="2.40.420.20">
    <property type="match status" value="1"/>
</dbReference>
<dbReference type="FunFam" id="2.40.420.20:FF:000001">
    <property type="entry name" value="Efflux RND transporter periplasmic adaptor subunit"/>
    <property type="match status" value="1"/>
</dbReference>
<dbReference type="Gene3D" id="2.40.30.170">
    <property type="match status" value="1"/>
</dbReference>
<dbReference type="InterPro" id="IPR058627">
    <property type="entry name" value="MdtA-like_C"/>
</dbReference>
<feature type="signal peptide" evidence="3">
    <location>
        <begin position="1"/>
        <end position="24"/>
    </location>
</feature>
<dbReference type="PROSITE" id="PS51257">
    <property type="entry name" value="PROKAR_LIPOPROTEIN"/>
    <property type="match status" value="1"/>
</dbReference>
<keyword evidence="9" id="KW-1185">Reference proteome</keyword>
<gene>
    <name evidence="8" type="ORF">C8N29_11247</name>
</gene>
<feature type="chain" id="PRO_5031327177" evidence="3">
    <location>
        <begin position="25"/>
        <end position="404"/>
    </location>
</feature>
<dbReference type="Pfam" id="PF25876">
    <property type="entry name" value="HH_MFP_RND"/>
    <property type="match status" value="1"/>
</dbReference>
<dbReference type="RefSeq" id="WP_107866282.1">
    <property type="nucleotide sequence ID" value="NZ_QAON01000012.1"/>
</dbReference>
<accession>A0A2T5IWU2</accession>
<evidence type="ECO:0000313" key="9">
    <source>
        <dbReference type="Proteomes" id="UP000244223"/>
    </source>
</evidence>
<keyword evidence="3" id="KW-0732">Signal</keyword>